<proteinExistence type="predicted"/>
<evidence type="ECO:0000313" key="6">
    <source>
        <dbReference type="Proteomes" id="UP000260780"/>
    </source>
</evidence>
<dbReference type="Proteomes" id="UP000260780">
    <property type="component" value="Unassembled WGS sequence"/>
</dbReference>
<evidence type="ECO:0000313" key="9">
    <source>
        <dbReference type="Proteomes" id="UP000285109"/>
    </source>
</evidence>
<evidence type="ECO:0000313" key="8">
    <source>
        <dbReference type="Proteomes" id="UP000283485"/>
    </source>
</evidence>
<evidence type="ECO:0000313" key="7">
    <source>
        <dbReference type="Proteomes" id="UP000260862"/>
    </source>
</evidence>
<dbReference type="Proteomes" id="UP000260862">
    <property type="component" value="Unassembled WGS sequence"/>
</dbReference>
<dbReference type="RefSeq" id="WP_117674053.1">
    <property type="nucleotide sequence ID" value="NZ_CABOGR010000045.1"/>
</dbReference>
<gene>
    <name evidence="4" type="ORF">DW653_16130</name>
    <name evidence="3" type="ORF">DWY14_13055</name>
    <name evidence="5" type="ORF">DWZ34_09955</name>
    <name evidence="2" type="ORF">DXC17_16060</name>
    <name evidence="1" type="ORF">DXD04_15445</name>
</gene>
<sequence>MKYYRIIGIVCVWIFFIGQICAQSVSDNECLRLVESNDSDDVLKEMVIYPPVFCAMHDGKRLKMKISNEGEKVMRKTCFYLFYKKKRICRIHLPNMKKGETCEFGVNIHDRFFHKDRRELVFKLKKGKRFRTYKLADC</sequence>
<accession>A0A3E4MNB1</accession>
<evidence type="ECO:0000313" key="5">
    <source>
        <dbReference type="EMBL" id="RHM95969.1"/>
    </source>
</evidence>
<dbReference type="Proteomes" id="UP000285750">
    <property type="component" value="Unassembled WGS sequence"/>
</dbReference>
<evidence type="ECO:0000313" key="1">
    <source>
        <dbReference type="EMBL" id="RGK51157.1"/>
    </source>
</evidence>
<dbReference type="AlphaFoldDB" id="A0A3E4MNB1"/>
<comment type="caution">
    <text evidence="1">The sequence shown here is derived from an EMBL/GenBank/DDBJ whole genome shotgun (WGS) entry which is preliminary data.</text>
</comment>
<protein>
    <submittedName>
        <fullName evidence="1">Uncharacterized protein</fullName>
    </submittedName>
</protein>
<dbReference type="Proteomes" id="UP000285109">
    <property type="component" value="Unassembled WGS sequence"/>
</dbReference>
<organism evidence="1 7">
    <name type="scientific">Phocaeicola plebeius</name>
    <dbReference type="NCBI Taxonomy" id="310297"/>
    <lineage>
        <taxon>Bacteria</taxon>
        <taxon>Pseudomonadati</taxon>
        <taxon>Bacteroidota</taxon>
        <taxon>Bacteroidia</taxon>
        <taxon>Bacteroidales</taxon>
        <taxon>Bacteroidaceae</taxon>
        <taxon>Phocaeicola</taxon>
    </lineage>
</organism>
<dbReference type="EMBL" id="QRHQ01000057">
    <property type="protein sequence ID" value="RHF84466.1"/>
    <property type="molecule type" value="Genomic_DNA"/>
</dbReference>
<evidence type="ECO:0000313" key="10">
    <source>
        <dbReference type="Proteomes" id="UP000285750"/>
    </source>
</evidence>
<evidence type="ECO:0000313" key="2">
    <source>
        <dbReference type="EMBL" id="RGM34642.1"/>
    </source>
</evidence>
<evidence type="ECO:0000313" key="4">
    <source>
        <dbReference type="EMBL" id="RHF84466.1"/>
    </source>
</evidence>
<dbReference type="Proteomes" id="UP000283485">
    <property type="component" value="Unassembled WGS sequence"/>
</dbReference>
<keyword evidence="7" id="KW-1185">Reference proteome</keyword>
<dbReference type="EMBL" id="QRUY01000034">
    <property type="protein sequence ID" value="RGS04551.1"/>
    <property type="molecule type" value="Genomic_DNA"/>
</dbReference>
<dbReference type="EMBL" id="QRQK01000018">
    <property type="protein sequence ID" value="RHM95969.1"/>
    <property type="molecule type" value="Genomic_DNA"/>
</dbReference>
<dbReference type="EMBL" id="QSQT01000045">
    <property type="protein sequence ID" value="RGK51157.1"/>
    <property type="molecule type" value="Genomic_DNA"/>
</dbReference>
<dbReference type="EMBL" id="QSTF01000065">
    <property type="protein sequence ID" value="RGM34642.1"/>
    <property type="molecule type" value="Genomic_DNA"/>
</dbReference>
<reference evidence="6 7" key="1">
    <citation type="submission" date="2018-08" db="EMBL/GenBank/DDBJ databases">
        <title>A genome reference for cultivated species of the human gut microbiota.</title>
        <authorList>
            <person name="Zou Y."/>
            <person name="Xue W."/>
            <person name="Luo G."/>
        </authorList>
    </citation>
    <scope>NUCLEOTIDE SEQUENCE [LARGE SCALE GENOMIC DNA]</scope>
    <source>
        <strain evidence="3 10">AF24-16AC</strain>
        <strain evidence="5 9">AF31-28B-AC</strain>
        <strain evidence="4 8">AM23-23</strain>
        <strain evidence="2 6">OM08-14</strain>
        <strain evidence="1 7">TF10-3AC</strain>
    </source>
</reference>
<name>A0A3E4MNB1_9BACT</name>
<evidence type="ECO:0000313" key="3">
    <source>
        <dbReference type="EMBL" id="RGS04551.1"/>
    </source>
</evidence>